<dbReference type="InterPro" id="IPR008920">
    <property type="entry name" value="TF_FadR/GntR_C"/>
</dbReference>
<dbReference type="SUPFAM" id="SSF46785">
    <property type="entry name" value="Winged helix' DNA-binding domain"/>
    <property type="match status" value="1"/>
</dbReference>
<dbReference type="SMART" id="SM00895">
    <property type="entry name" value="FCD"/>
    <property type="match status" value="1"/>
</dbReference>
<dbReference type="HOGENOM" id="CLU_017584_5_5_6"/>
<dbReference type="InterPro" id="IPR036388">
    <property type="entry name" value="WH-like_DNA-bd_sf"/>
</dbReference>
<dbReference type="InterPro" id="IPR011711">
    <property type="entry name" value="GntR_C"/>
</dbReference>
<dbReference type="KEGG" id="dda:Dd703_3295"/>
<dbReference type="InterPro" id="IPR000524">
    <property type="entry name" value="Tscrpt_reg_HTH_GntR"/>
</dbReference>
<dbReference type="PANTHER" id="PTHR43537">
    <property type="entry name" value="TRANSCRIPTIONAL REGULATOR, GNTR FAMILY"/>
    <property type="match status" value="1"/>
</dbReference>
<proteinExistence type="predicted"/>
<evidence type="ECO:0000313" key="7">
    <source>
        <dbReference type="Proteomes" id="UP000002734"/>
    </source>
</evidence>
<dbReference type="Gene3D" id="1.20.120.530">
    <property type="entry name" value="GntR ligand-binding domain-like"/>
    <property type="match status" value="1"/>
</dbReference>
<feature type="compositionally biased region" description="Polar residues" evidence="4">
    <location>
        <begin position="1"/>
        <end position="10"/>
    </location>
</feature>
<dbReference type="CDD" id="cd07377">
    <property type="entry name" value="WHTH_GntR"/>
    <property type="match status" value="1"/>
</dbReference>
<dbReference type="SUPFAM" id="SSF48008">
    <property type="entry name" value="GntR ligand-binding domain-like"/>
    <property type="match status" value="1"/>
</dbReference>
<evidence type="ECO:0000259" key="5">
    <source>
        <dbReference type="PROSITE" id="PS50949"/>
    </source>
</evidence>
<dbReference type="Proteomes" id="UP000002734">
    <property type="component" value="Chromosome"/>
</dbReference>
<dbReference type="PROSITE" id="PS50949">
    <property type="entry name" value="HTH_GNTR"/>
    <property type="match status" value="1"/>
</dbReference>
<sequence length="232" mass="26381">MHIQGTQPDPMTTKKETAESPRTLNDSVAETLRNRITLGEFHPGQRLSEAALSESLAISRNTLREVFRLLTQEGLLRYEPNRGVFVATPDMSSIIDIYRVRRIIECQALAKAYPMHPAVKTMRAAIERARQCCEQRDWMGVGTANMAFHTAIVELADSKRLSTFYRHVSAELRLAFGLLDDPEHLYVPYIDMNAHILSLLEAGDTQEAADTLESYLDQSQRVILAYWSRRTE</sequence>
<evidence type="ECO:0000256" key="3">
    <source>
        <dbReference type="ARBA" id="ARBA00023163"/>
    </source>
</evidence>
<organism evidence="6 7">
    <name type="scientific">Musicola paradisiaca (strain Ech703)</name>
    <name type="common">Dickeya paradisiaca</name>
    <name type="synonym">Dickeya dadantii</name>
    <dbReference type="NCBI Taxonomy" id="579405"/>
    <lineage>
        <taxon>Bacteria</taxon>
        <taxon>Pseudomonadati</taxon>
        <taxon>Pseudomonadota</taxon>
        <taxon>Gammaproteobacteria</taxon>
        <taxon>Enterobacterales</taxon>
        <taxon>Pectobacteriaceae</taxon>
        <taxon>Musicola</taxon>
    </lineage>
</organism>
<dbReference type="GO" id="GO:0003677">
    <property type="term" value="F:DNA binding"/>
    <property type="evidence" value="ECO:0007669"/>
    <property type="project" value="UniProtKB-KW"/>
</dbReference>
<evidence type="ECO:0000256" key="2">
    <source>
        <dbReference type="ARBA" id="ARBA00023125"/>
    </source>
</evidence>
<keyword evidence="3" id="KW-0804">Transcription</keyword>
<gene>
    <name evidence="6" type="ordered locus">Dd703_3295</name>
</gene>
<dbReference type="AlphaFoldDB" id="C6CDW3"/>
<dbReference type="Pfam" id="PF07729">
    <property type="entry name" value="FCD"/>
    <property type="match status" value="1"/>
</dbReference>
<reference evidence="6" key="1">
    <citation type="submission" date="2009-06" db="EMBL/GenBank/DDBJ databases">
        <title>Complete sequence of Dickeya dadantii Ech703.</title>
        <authorList>
            <consortium name="US DOE Joint Genome Institute"/>
            <person name="Lucas S."/>
            <person name="Copeland A."/>
            <person name="Lapidus A."/>
            <person name="Glavina del Rio T."/>
            <person name="Dalin E."/>
            <person name="Tice H."/>
            <person name="Bruce D."/>
            <person name="Goodwin L."/>
            <person name="Pitluck S."/>
            <person name="Chertkov O."/>
            <person name="Brettin T."/>
            <person name="Detter J.C."/>
            <person name="Han C."/>
            <person name="Larimer F."/>
            <person name="Land M."/>
            <person name="Hauser L."/>
            <person name="Kyrpides N."/>
            <person name="Mikhailova N."/>
            <person name="Balakrishnan V."/>
            <person name="Glasner J."/>
            <person name="Perna N.T."/>
        </authorList>
    </citation>
    <scope>NUCLEOTIDE SEQUENCE [LARGE SCALE GENOMIC DNA]</scope>
    <source>
        <strain evidence="6">Ech703</strain>
    </source>
</reference>
<evidence type="ECO:0000313" key="6">
    <source>
        <dbReference type="EMBL" id="ACS87057.1"/>
    </source>
</evidence>
<dbReference type="InterPro" id="IPR036390">
    <property type="entry name" value="WH_DNA-bd_sf"/>
</dbReference>
<dbReference type="GO" id="GO:0003700">
    <property type="term" value="F:DNA-binding transcription factor activity"/>
    <property type="evidence" value="ECO:0007669"/>
    <property type="project" value="InterPro"/>
</dbReference>
<dbReference type="Gene3D" id="1.10.10.10">
    <property type="entry name" value="Winged helix-like DNA-binding domain superfamily/Winged helix DNA-binding domain"/>
    <property type="match status" value="1"/>
</dbReference>
<protein>
    <submittedName>
        <fullName evidence="6">Transcriptional regulator, GntR family</fullName>
    </submittedName>
</protein>
<accession>C6CDW3</accession>
<dbReference type="STRING" id="579405.Dd703_3295"/>
<feature type="region of interest" description="Disordered" evidence="4">
    <location>
        <begin position="1"/>
        <end position="24"/>
    </location>
</feature>
<keyword evidence="1" id="KW-0805">Transcription regulation</keyword>
<evidence type="ECO:0000256" key="4">
    <source>
        <dbReference type="SAM" id="MobiDB-lite"/>
    </source>
</evidence>
<dbReference type="eggNOG" id="COG1802">
    <property type="taxonomic scope" value="Bacteria"/>
</dbReference>
<evidence type="ECO:0000256" key="1">
    <source>
        <dbReference type="ARBA" id="ARBA00023015"/>
    </source>
</evidence>
<dbReference type="PANTHER" id="PTHR43537:SF45">
    <property type="entry name" value="GNTR FAMILY REGULATORY PROTEIN"/>
    <property type="match status" value="1"/>
</dbReference>
<feature type="domain" description="HTH gntR-type" evidence="5">
    <location>
        <begin position="22"/>
        <end position="89"/>
    </location>
</feature>
<keyword evidence="2" id="KW-0238">DNA-binding</keyword>
<keyword evidence="7" id="KW-1185">Reference proteome</keyword>
<dbReference type="Pfam" id="PF00392">
    <property type="entry name" value="GntR"/>
    <property type="match status" value="1"/>
</dbReference>
<dbReference type="SMART" id="SM00345">
    <property type="entry name" value="HTH_GNTR"/>
    <property type="match status" value="1"/>
</dbReference>
<name>C6CDW3_MUSP7</name>
<dbReference type="PRINTS" id="PR00035">
    <property type="entry name" value="HTHGNTR"/>
</dbReference>
<dbReference type="EMBL" id="CP001654">
    <property type="protein sequence ID" value="ACS87057.1"/>
    <property type="molecule type" value="Genomic_DNA"/>
</dbReference>